<evidence type="ECO:0000256" key="7">
    <source>
        <dbReference type="SAM" id="MobiDB-lite"/>
    </source>
</evidence>
<dbReference type="Gene3D" id="1.10.760.10">
    <property type="entry name" value="Cytochrome c-like domain"/>
    <property type="match status" value="1"/>
</dbReference>
<protein>
    <submittedName>
        <fullName evidence="10">C-type cytochrome</fullName>
    </submittedName>
</protein>
<keyword evidence="5 6" id="KW-0408">Iron</keyword>
<dbReference type="PRINTS" id="PR00606">
    <property type="entry name" value="CYTCHROMECID"/>
</dbReference>
<organism evidence="10 11">
    <name type="scientific">Spirosoma soli</name>
    <dbReference type="NCBI Taxonomy" id="1770529"/>
    <lineage>
        <taxon>Bacteria</taxon>
        <taxon>Pseudomonadati</taxon>
        <taxon>Bacteroidota</taxon>
        <taxon>Cytophagia</taxon>
        <taxon>Cytophagales</taxon>
        <taxon>Cytophagaceae</taxon>
        <taxon>Spirosoma</taxon>
    </lineage>
</organism>
<name>A0ABW5M9V7_9BACT</name>
<keyword evidence="4" id="KW-0249">Electron transport</keyword>
<keyword evidence="8" id="KW-0732">Signal</keyword>
<evidence type="ECO:0000256" key="4">
    <source>
        <dbReference type="ARBA" id="ARBA00022982"/>
    </source>
</evidence>
<evidence type="ECO:0000313" key="11">
    <source>
        <dbReference type="Proteomes" id="UP001597469"/>
    </source>
</evidence>
<keyword evidence="2 6" id="KW-0349">Heme</keyword>
<dbReference type="InterPro" id="IPR036909">
    <property type="entry name" value="Cyt_c-like_dom_sf"/>
</dbReference>
<dbReference type="SUPFAM" id="SSF46626">
    <property type="entry name" value="Cytochrome c"/>
    <property type="match status" value="1"/>
</dbReference>
<comment type="caution">
    <text evidence="10">The sequence shown here is derived from an EMBL/GenBank/DDBJ whole genome shotgun (WGS) entry which is preliminary data.</text>
</comment>
<feature type="domain" description="Cytochrome c" evidence="9">
    <location>
        <begin position="28"/>
        <end position="111"/>
    </location>
</feature>
<dbReference type="RefSeq" id="WP_381525855.1">
    <property type="nucleotide sequence ID" value="NZ_JBHULN010000016.1"/>
</dbReference>
<keyword evidence="11" id="KW-1185">Reference proteome</keyword>
<sequence length="134" mass="14520">MKKSFGFLIAAASLVLASYNANAQAATADIPADMNALMSKYTCIACHRPNQRLVGPAYVDVAKKNYSDEEIVNLIYNPVPSHWPGYPPMAPMKQVPKEDALKLASWINSLDGGAKKTSTKKTTTTKTTKSTKKA</sequence>
<evidence type="ECO:0000259" key="9">
    <source>
        <dbReference type="PROSITE" id="PS51007"/>
    </source>
</evidence>
<dbReference type="InterPro" id="IPR002324">
    <property type="entry name" value="Cyt_c_ID"/>
</dbReference>
<dbReference type="Pfam" id="PF00034">
    <property type="entry name" value="Cytochrom_C"/>
    <property type="match status" value="1"/>
</dbReference>
<evidence type="ECO:0000313" key="10">
    <source>
        <dbReference type="EMBL" id="MFD2573259.1"/>
    </source>
</evidence>
<evidence type="ECO:0000256" key="1">
    <source>
        <dbReference type="ARBA" id="ARBA00022448"/>
    </source>
</evidence>
<evidence type="ECO:0000256" key="3">
    <source>
        <dbReference type="ARBA" id="ARBA00022723"/>
    </source>
</evidence>
<gene>
    <name evidence="10" type="ORF">ACFSUS_21635</name>
</gene>
<feature type="chain" id="PRO_5046676490" evidence="8">
    <location>
        <begin position="24"/>
        <end position="134"/>
    </location>
</feature>
<evidence type="ECO:0000256" key="6">
    <source>
        <dbReference type="PROSITE-ProRule" id="PRU00433"/>
    </source>
</evidence>
<evidence type="ECO:0000256" key="5">
    <source>
        <dbReference type="ARBA" id="ARBA00023004"/>
    </source>
</evidence>
<dbReference type="InterPro" id="IPR009056">
    <property type="entry name" value="Cyt_c-like_dom"/>
</dbReference>
<dbReference type="EMBL" id="JBHULN010000016">
    <property type="protein sequence ID" value="MFD2573259.1"/>
    <property type="molecule type" value="Genomic_DNA"/>
</dbReference>
<dbReference type="Proteomes" id="UP001597469">
    <property type="component" value="Unassembled WGS sequence"/>
</dbReference>
<feature type="signal peptide" evidence="8">
    <location>
        <begin position="1"/>
        <end position="23"/>
    </location>
</feature>
<proteinExistence type="predicted"/>
<dbReference type="PROSITE" id="PS51007">
    <property type="entry name" value="CYTC"/>
    <property type="match status" value="1"/>
</dbReference>
<accession>A0ABW5M9V7</accession>
<evidence type="ECO:0000256" key="2">
    <source>
        <dbReference type="ARBA" id="ARBA00022617"/>
    </source>
</evidence>
<keyword evidence="3 6" id="KW-0479">Metal-binding</keyword>
<reference evidence="11" key="1">
    <citation type="journal article" date="2019" name="Int. J. Syst. Evol. Microbiol.">
        <title>The Global Catalogue of Microorganisms (GCM) 10K type strain sequencing project: providing services to taxonomists for standard genome sequencing and annotation.</title>
        <authorList>
            <consortium name="The Broad Institute Genomics Platform"/>
            <consortium name="The Broad Institute Genome Sequencing Center for Infectious Disease"/>
            <person name="Wu L."/>
            <person name="Ma J."/>
        </authorList>
    </citation>
    <scope>NUCLEOTIDE SEQUENCE [LARGE SCALE GENOMIC DNA]</scope>
    <source>
        <strain evidence="11">KCTC 42805</strain>
    </source>
</reference>
<evidence type="ECO:0000256" key="8">
    <source>
        <dbReference type="SAM" id="SignalP"/>
    </source>
</evidence>
<keyword evidence="1" id="KW-0813">Transport</keyword>
<feature type="region of interest" description="Disordered" evidence="7">
    <location>
        <begin position="111"/>
        <end position="134"/>
    </location>
</feature>